<feature type="transmembrane region" description="Helical" evidence="1">
    <location>
        <begin position="224"/>
        <end position="245"/>
    </location>
</feature>
<keyword evidence="1" id="KW-1133">Transmembrane helix</keyword>
<sequence length="273" mass="29903">MSNKKENLKNNSGILTKKDLIIASLRHYIGISTYNYDSGLASTVVWEQYPALRKIYSNDDDLIASINNHFKFYNCHPWLSAIITGATLAMEEKDGKKSLEAVQNLKAGLMGPFSGIGDTITWVMLPTILGAIAGSMGKQGNSFGMWLFVIIFFMLFVLRSYLYIFGYNQGVNLITSLGDKLHAFTDSISVLGLTVIGGIISSTINFKLALEFNQGGVKLSGQDVLNQLMPSLLPVALVAFLYYMLKKGFKMTTLILTVIVIAMIGAALGIFKA</sequence>
<dbReference type="RefSeq" id="WP_057872746.1">
    <property type="nucleotide sequence ID" value="NZ_AZGB01000030.1"/>
</dbReference>
<dbReference type="PANTHER" id="PTHR32502">
    <property type="entry name" value="N-ACETYLGALACTOSAMINE PERMEASE II COMPONENT-RELATED"/>
    <property type="match status" value="1"/>
</dbReference>
<dbReference type="STRING" id="1423750.FC89_GL002409"/>
<feature type="transmembrane region" description="Helical" evidence="1">
    <location>
        <begin position="119"/>
        <end position="137"/>
    </location>
</feature>
<dbReference type="Pfam" id="PF03613">
    <property type="entry name" value="EIID-AGA"/>
    <property type="match status" value="1"/>
</dbReference>
<accession>A0A0R1VMH7</accession>
<proteinExistence type="predicted"/>
<dbReference type="Proteomes" id="UP000051451">
    <property type="component" value="Unassembled WGS sequence"/>
</dbReference>
<name>A0A0R1VMH7_9LACO</name>
<dbReference type="InterPro" id="IPR050303">
    <property type="entry name" value="GatZ_KbaZ_carbometab"/>
</dbReference>
<keyword evidence="1" id="KW-0812">Transmembrane</keyword>
<keyword evidence="3" id="KW-1185">Reference proteome</keyword>
<evidence type="ECO:0000256" key="1">
    <source>
        <dbReference type="SAM" id="Phobius"/>
    </source>
</evidence>
<protein>
    <submittedName>
        <fullName evidence="2">PTS system, IID component</fullName>
    </submittedName>
</protein>
<feature type="transmembrane region" description="Helical" evidence="1">
    <location>
        <begin position="183"/>
        <end position="204"/>
    </location>
</feature>
<evidence type="ECO:0000313" key="3">
    <source>
        <dbReference type="Proteomes" id="UP000051451"/>
    </source>
</evidence>
<dbReference type="GeneID" id="98320060"/>
<reference evidence="2 3" key="1">
    <citation type="journal article" date="2015" name="Genome Announc.">
        <title>Expanding the biotechnology potential of lactobacilli through comparative genomics of 213 strains and associated genera.</title>
        <authorList>
            <person name="Sun Z."/>
            <person name="Harris H.M."/>
            <person name="McCann A."/>
            <person name="Guo C."/>
            <person name="Argimon S."/>
            <person name="Zhang W."/>
            <person name="Yang X."/>
            <person name="Jeffery I.B."/>
            <person name="Cooney J.C."/>
            <person name="Kagawa T.F."/>
            <person name="Liu W."/>
            <person name="Song Y."/>
            <person name="Salvetti E."/>
            <person name="Wrobel A."/>
            <person name="Rasinkangas P."/>
            <person name="Parkhill J."/>
            <person name="Rea M.C."/>
            <person name="O'Sullivan O."/>
            <person name="Ritari J."/>
            <person name="Douillard F.P."/>
            <person name="Paul Ross R."/>
            <person name="Yang R."/>
            <person name="Briner A.E."/>
            <person name="Felis G.E."/>
            <person name="de Vos W.M."/>
            <person name="Barrangou R."/>
            <person name="Klaenhammer T.R."/>
            <person name="Caufield P.W."/>
            <person name="Cui Y."/>
            <person name="Zhang H."/>
            <person name="O'Toole P.W."/>
        </authorList>
    </citation>
    <scope>NUCLEOTIDE SEQUENCE [LARGE SCALE GENOMIC DNA]</scope>
    <source>
        <strain evidence="2 3">DSM 18630</strain>
    </source>
</reference>
<gene>
    <name evidence="2" type="ORF">FC89_GL002409</name>
</gene>
<comment type="caution">
    <text evidence="2">The sequence shown here is derived from an EMBL/GenBank/DDBJ whole genome shotgun (WGS) entry which is preliminary data.</text>
</comment>
<dbReference type="PANTHER" id="PTHR32502:SF26">
    <property type="entry name" value="PHOSPHOTRANSFERASE SYSTEM SUGAR-SPECIFIC EIID COMPONENT"/>
    <property type="match status" value="1"/>
</dbReference>
<keyword evidence="1" id="KW-0472">Membrane</keyword>
<dbReference type="GO" id="GO:0009401">
    <property type="term" value="P:phosphoenolpyruvate-dependent sugar phosphotransferase system"/>
    <property type="evidence" value="ECO:0007669"/>
    <property type="project" value="InterPro"/>
</dbReference>
<dbReference type="EMBL" id="AZGB01000030">
    <property type="protein sequence ID" value="KRM04006.1"/>
    <property type="molecule type" value="Genomic_DNA"/>
</dbReference>
<dbReference type="AlphaFoldDB" id="A0A0R1VMH7"/>
<evidence type="ECO:0000313" key="2">
    <source>
        <dbReference type="EMBL" id="KRM04006.1"/>
    </source>
</evidence>
<feature type="transmembrane region" description="Helical" evidence="1">
    <location>
        <begin position="143"/>
        <end position="162"/>
    </location>
</feature>
<dbReference type="PATRIC" id="fig|1423750.3.peg.2451"/>
<dbReference type="InterPro" id="IPR004704">
    <property type="entry name" value="PTS_IID_man"/>
</dbReference>
<dbReference type="GO" id="GO:0005886">
    <property type="term" value="C:plasma membrane"/>
    <property type="evidence" value="ECO:0007669"/>
    <property type="project" value="TreeGrafter"/>
</dbReference>
<feature type="transmembrane region" description="Helical" evidence="1">
    <location>
        <begin position="252"/>
        <end position="271"/>
    </location>
</feature>
<organism evidence="2 3">
    <name type="scientific">Liquorilactobacillus ghanensis DSM 18630</name>
    <dbReference type="NCBI Taxonomy" id="1423750"/>
    <lineage>
        <taxon>Bacteria</taxon>
        <taxon>Bacillati</taxon>
        <taxon>Bacillota</taxon>
        <taxon>Bacilli</taxon>
        <taxon>Lactobacillales</taxon>
        <taxon>Lactobacillaceae</taxon>
        <taxon>Liquorilactobacillus</taxon>
    </lineage>
</organism>
<dbReference type="PROSITE" id="PS51108">
    <property type="entry name" value="PTS_EIID"/>
    <property type="match status" value="1"/>
</dbReference>